<dbReference type="GO" id="GO:0003677">
    <property type="term" value="F:DNA binding"/>
    <property type="evidence" value="ECO:0007669"/>
    <property type="project" value="UniProtKB-KW"/>
</dbReference>
<reference evidence="12" key="1">
    <citation type="submission" date="2020-04" db="EMBL/GenBank/DDBJ databases">
        <title>Deep metagenomics examines the oral microbiome during advanced dental caries in children, revealing novel taxa and co-occurrences with host molecules.</title>
        <authorList>
            <person name="Baker J.L."/>
            <person name="Morton J.T."/>
            <person name="Dinis M."/>
            <person name="Alvarez R."/>
            <person name="Tran N.C."/>
            <person name="Knight R."/>
            <person name="Edlund A."/>
        </authorList>
    </citation>
    <scope>NUCLEOTIDE SEQUENCE</scope>
    <source>
        <strain evidence="12">JCVI_39_bin.18</strain>
    </source>
</reference>
<feature type="domain" description="Transposase putative helix-turn-helix" evidence="11">
    <location>
        <begin position="14"/>
        <end position="43"/>
    </location>
</feature>
<keyword evidence="6" id="KW-0238">DNA-binding</keyword>
<dbReference type="GO" id="GO:0046872">
    <property type="term" value="F:metal ion binding"/>
    <property type="evidence" value="ECO:0007669"/>
    <property type="project" value="UniProtKB-KW"/>
</dbReference>
<dbReference type="InterPro" id="IPR001959">
    <property type="entry name" value="Transposase"/>
</dbReference>
<comment type="caution">
    <text evidence="12">The sequence shown here is derived from an EMBL/GenBank/DDBJ whole genome shotgun (WGS) entry which is preliminary data.</text>
</comment>
<dbReference type="Pfam" id="PF01385">
    <property type="entry name" value="OrfB_IS605"/>
    <property type="match status" value="1"/>
</dbReference>
<keyword evidence="5" id="KW-0862">Zinc</keyword>
<evidence type="ECO:0000313" key="12">
    <source>
        <dbReference type="EMBL" id="MBF1658160.1"/>
    </source>
</evidence>
<keyword evidence="4" id="KW-0479">Metal-binding</keyword>
<dbReference type="GO" id="GO:0032196">
    <property type="term" value="P:transposition"/>
    <property type="evidence" value="ECO:0007669"/>
    <property type="project" value="UniProtKB-KW"/>
</dbReference>
<name>A0A930KW98_9MICC</name>
<evidence type="ECO:0000256" key="7">
    <source>
        <dbReference type="ARBA" id="ARBA00023172"/>
    </source>
</evidence>
<evidence type="ECO:0000313" key="13">
    <source>
        <dbReference type="Proteomes" id="UP000770330"/>
    </source>
</evidence>
<dbReference type="InterPro" id="IPR051399">
    <property type="entry name" value="RNA-guided_DNA_endo/Transpos"/>
</dbReference>
<feature type="region of interest" description="Disordered" evidence="8">
    <location>
        <begin position="178"/>
        <end position="213"/>
    </location>
</feature>
<dbReference type="RefSeq" id="WP_303945878.1">
    <property type="nucleotide sequence ID" value="NZ_JABZXO010000037.1"/>
</dbReference>
<evidence type="ECO:0000256" key="5">
    <source>
        <dbReference type="ARBA" id="ARBA00022833"/>
    </source>
</evidence>
<dbReference type="PANTHER" id="PTHR30405">
    <property type="entry name" value="TRANSPOSASE"/>
    <property type="match status" value="1"/>
</dbReference>
<keyword evidence="7" id="KW-0233">DNA recombination</keyword>
<evidence type="ECO:0000256" key="3">
    <source>
        <dbReference type="ARBA" id="ARBA00022578"/>
    </source>
</evidence>
<proteinExistence type="inferred from homology"/>
<evidence type="ECO:0000259" key="11">
    <source>
        <dbReference type="Pfam" id="PF12323"/>
    </source>
</evidence>
<dbReference type="Pfam" id="PF07282">
    <property type="entry name" value="Cas12f1-like_TNB"/>
    <property type="match status" value="1"/>
</dbReference>
<dbReference type="NCBIfam" id="NF040570">
    <property type="entry name" value="guided_TnpB"/>
    <property type="match status" value="1"/>
</dbReference>
<dbReference type="InterPro" id="IPR010095">
    <property type="entry name" value="Cas12f1-like_TNB"/>
</dbReference>
<protein>
    <submittedName>
        <fullName evidence="12">Transposase</fullName>
    </submittedName>
</protein>
<dbReference type="AlphaFoldDB" id="A0A930KW98"/>
<feature type="domain" description="Cas12f1-like TNB" evidence="10">
    <location>
        <begin position="446"/>
        <end position="514"/>
    </location>
</feature>
<evidence type="ECO:0000259" key="9">
    <source>
        <dbReference type="Pfam" id="PF01385"/>
    </source>
</evidence>
<evidence type="ECO:0000256" key="4">
    <source>
        <dbReference type="ARBA" id="ARBA00022723"/>
    </source>
</evidence>
<evidence type="ECO:0000256" key="6">
    <source>
        <dbReference type="ARBA" id="ARBA00023125"/>
    </source>
</evidence>
<gene>
    <name evidence="12" type="ORF">HXO61_09570</name>
</gene>
<comment type="similarity">
    <text evidence="2">In the N-terminal section; belongs to the transposase 2 family.</text>
</comment>
<dbReference type="PANTHER" id="PTHR30405:SF11">
    <property type="entry name" value="RNA-GUIDED DNA ENDONUCLEASE RV2885C-RELATED"/>
    <property type="match status" value="1"/>
</dbReference>
<organism evidence="12 13">
    <name type="scientific">Rothia mucilaginosa</name>
    <dbReference type="NCBI Taxonomy" id="43675"/>
    <lineage>
        <taxon>Bacteria</taxon>
        <taxon>Bacillati</taxon>
        <taxon>Actinomycetota</taxon>
        <taxon>Actinomycetes</taxon>
        <taxon>Micrococcales</taxon>
        <taxon>Micrococcaceae</taxon>
        <taxon>Rothia</taxon>
    </lineage>
</organism>
<feature type="domain" description="Probable transposase IS891/IS1136/IS1341" evidence="9">
    <location>
        <begin position="293"/>
        <end position="418"/>
    </location>
</feature>
<dbReference type="Pfam" id="PF12323">
    <property type="entry name" value="HTH_OrfB_IS605"/>
    <property type="match status" value="1"/>
</dbReference>
<dbReference type="InterPro" id="IPR021027">
    <property type="entry name" value="Transposase_put_HTH"/>
</dbReference>
<evidence type="ECO:0000256" key="2">
    <source>
        <dbReference type="ARBA" id="ARBA00011044"/>
    </source>
</evidence>
<keyword evidence="3" id="KW-0815">Transposition</keyword>
<dbReference type="Proteomes" id="UP000770330">
    <property type="component" value="Unassembled WGS sequence"/>
</dbReference>
<dbReference type="GO" id="GO:0006310">
    <property type="term" value="P:DNA recombination"/>
    <property type="evidence" value="ECO:0007669"/>
    <property type="project" value="UniProtKB-KW"/>
</dbReference>
<comment type="similarity">
    <text evidence="1">In the C-terminal section; belongs to the transposase 35 family.</text>
</comment>
<evidence type="ECO:0000256" key="8">
    <source>
        <dbReference type="SAM" id="MobiDB-lite"/>
    </source>
</evidence>
<sequence length="569" mass="62872">MAEKTSTDDGALYRAYKFRLDPNQTQTIALEQCAGASRHTYNLLTTYNLQILQNKQEYRNTRAAEGADHETINGELKKLRKKDPAYQFLYKARDKYTPGYRSLYLTPEIKRHRAASKAIAAGADPAVVWPKTERYSEPWLHNINSRVLDSGLLNAGKAWKNYEDSLMHLRAGARMGVPRRKRKGVSRDSFTVDRDPNNDEVGAYGTPYKKGTPEFTRRTAQLKRRGIKATPTIEDYRHVRLSHLGVIRTHNTTKPLVKAVCAGANVKSYTVSRAADRWYVSILVKLSRTPVTPTRAQRSAGAVGVDLGVRYLAALSDEQAPQRFARYPSLEFTGDGAPTLANPRWARTAEKRLVRLQRALARAQKGSKRRARIVQQIARHHHLVALRRESGLHQVSKRLSTGYTLIGLEDLAVAGMTASAAGTVEAPGKRVRQKAGLNRSILDAAFGTLRRQLEYKSGWYGSQVQIIDRFFASSQTCSACGARVKTKLDLRVRVFECAACGVRIDRDVNAARNIRAEAVRMHEAQQLAPGTGESLNGRGVADSNVAGSVVLGDVALDVSRPAATGGGSP</sequence>
<accession>A0A930KW98</accession>
<evidence type="ECO:0000259" key="10">
    <source>
        <dbReference type="Pfam" id="PF07282"/>
    </source>
</evidence>
<dbReference type="EMBL" id="JABZXO010000037">
    <property type="protein sequence ID" value="MBF1658160.1"/>
    <property type="molecule type" value="Genomic_DNA"/>
</dbReference>
<evidence type="ECO:0000256" key="1">
    <source>
        <dbReference type="ARBA" id="ARBA00008761"/>
    </source>
</evidence>